<evidence type="ECO:0000313" key="2">
    <source>
        <dbReference type="Proteomes" id="UP000290253"/>
    </source>
</evidence>
<dbReference type="EMBL" id="SDMK01000001">
    <property type="protein sequence ID" value="RXS97190.1"/>
    <property type="molecule type" value="Genomic_DNA"/>
</dbReference>
<name>A0A4Q1SIW6_9BACT</name>
<proteinExistence type="predicted"/>
<reference evidence="1 2" key="1">
    <citation type="journal article" date="2016" name="Int. J. Syst. Evol. Microbiol.">
        <title>Acidipila dinghuensis sp. nov., an acidobacterium isolated from forest soil.</title>
        <authorList>
            <person name="Jiang Y.W."/>
            <person name="Wang J."/>
            <person name="Chen M.H."/>
            <person name="Lv Y.Y."/>
            <person name="Qiu L.H."/>
        </authorList>
    </citation>
    <scope>NUCLEOTIDE SEQUENCE [LARGE SCALE GENOMIC DNA]</scope>
    <source>
        <strain evidence="1 2">DHOF10</strain>
    </source>
</reference>
<protein>
    <submittedName>
        <fullName evidence="1">Uncharacterized protein</fullName>
    </submittedName>
</protein>
<dbReference type="OrthoDB" id="122032at2"/>
<evidence type="ECO:0000313" key="1">
    <source>
        <dbReference type="EMBL" id="RXS97190.1"/>
    </source>
</evidence>
<organism evidence="1 2">
    <name type="scientific">Silvibacterium dinghuense</name>
    <dbReference type="NCBI Taxonomy" id="1560006"/>
    <lineage>
        <taxon>Bacteria</taxon>
        <taxon>Pseudomonadati</taxon>
        <taxon>Acidobacteriota</taxon>
        <taxon>Terriglobia</taxon>
        <taxon>Terriglobales</taxon>
        <taxon>Acidobacteriaceae</taxon>
        <taxon>Silvibacterium</taxon>
    </lineage>
</organism>
<sequence length="127" mass="13083">MTNILKKFGTGIADFGKWIADAITGTVHLAEKIEAVLRAAKPLEEPFVEGLSTVVADVEALIAASGTALSAEGLNFTADSAAYQHFLALIADFKKLAPIVTEALEILEGKSVTTTTSSTAAGTTSAS</sequence>
<keyword evidence="2" id="KW-1185">Reference proteome</keyword>
<dbReference type="RefSeq" id="WP_129206970.1">
    <property type="nucleotide sequence ID" value="NZ_BMGU01000001.1"/>
</dbReference>
<accession>A0A4Q1SIW6</accession>
<gene>
    <name evidence="1" type="ORF">ESZ00_04550</name>
</gene>
<comment type="caution">
    <text evidence="1">The sequence shown here is derived from an EMBL/GenBank/DDBJ whole genome shotgun (WGS) entry which is preliminary data.</text>
</comment>
<dbReference type="AlphaFoldDB" id="A0A4Q1SIW6"/>
<dbReference type="Proteomes" id="UP000290253">
    <property type="component" value="Unassembled WGS sequence"/>
</dbReference>